<dbReference type="SMART" id="SM00855">
    <property type="entry name" value="PGAM"/>
    <property type="match status" value="1"/>
</dbReference>
<evidence type="ECO:0008006" key="5">
    <source>
        <dbReference type="Google" id="ProtNLM"/>
    </source>
</evidence>
<dbReference type="GO" id="GO:0016787">
    <property type="term" value="F:hydrolase activity"/>
    <property type="evidence" value="ECO:0007669"/>
    <property type="project" value="UniProtKB-KW"/>
</dbReference>
<proteinExistence type="predicted"/>
<dbReference type="InterPro" id="IPR029033">
    <property type="entry name" value="His_PPase_superfam"/>
</dbReference>
<evidence type="ECO:0000256" key="2">
    <source>
        <dbReference type="PIRSR" id="PIRSR613078-2"/>
    </source>
</evidence>
<feature type="binding site" evidence="2">
    <location>
        <position position="62"/>
    </location>
    <ligand>
        <name>substrate</name>
    </ligand>
</feature>
<gene>
    <name evidence="3" type="ORF">A3A71_02105</name>
</gene>
<dbReference type="SUPFAM" id="SSF53254">
    <property type="entry name" value="Phosphoglycerate mutase-like"/>
    <property type="match status" value="1"/>
</dbReference>
<comment type="caution">
    <text evidence="3">The sequence shown here is derived from an EMBL/GenBank/DDBJ whole genome shotgun (WGS) entry which is preliminary data.</text>
</comment>
<dbReference type="Gene3D" id="3.40.50.1240">
    <property type="entry name" value="Phosphoglycerate mutase-like"/>
    <property type="match status" value="2"/>
</dbReference>
<reference evidence="3 4" key="1">
    <citation type="journal article" date="2016" name="Nat. Commun.">
        <title>Thousands of microbial genomes shed light on interconnected biogeochemical processes in an aquifer system.</title>
        <authorList>
            <person name="Anantharaman K."/>
            <person name="Brown C.T."/>
            <person name="Hug L.A."/>
            <person name="Sharon I."/>
            <person name="Castelle C.J."/>
            <person name="Probst A.J."/>
            <person name="Thomas B.C."/>
            <person name="Singh A."/>
            <person name="Wilkins M.J."/>
            <person name="Karaoz U."/>
            <person name="Brodie E.L."/>
            <person name="Williams K.H."/>
            <person name="Hubbard S.S."/>
            <person name="Banfield J.F."/>
        </authorList>
    </citation>
    <scope>NUCLEOTIDE SEQUENCE [LARGE SCALE GENOMIC DNA]</scope>
</reference>
<protein>
    <recommendedName>
        <fullName evidence="5">Phosphoglycerate mutase</fullName>
    </recommendedName>
</protein>
<dbReference type="CDD" id="cd07067">
    <property type="entry name" value="HP_PGM_like"/>
    <property type="match status" value="1"/>
</dbReference>
<keyword evidence="1" id="KW-0378">Hydrolase</keyword>
<dbReference type="InterPro" id="IPR051021">
    <property type="entry name" value="Mito_Ser/Thr_phosphatase"/>
</dbReference>
<dbReference type="Proteomes" id="UP000177481">
    <property type="component" value="Unassembled WGS sequence"/>
</dbReference>
<sequence>MSKLQTVVFLVRHGETDHFYSVDESIDKQRQLTGRGRAQATVVGKYLAQFMPEIIYSSPLERCRETAALIAKEIGDPKIETTAKLAEIYSPEPRNEAGERGESIFSRILTKHAGEQVVCVTHQYIIRYAVADFRHSEYEHIPCDSADVYRFVFAGKILVEVTHLRPAHEIHS</sequence>
<dbReference type="AlphaFoldDB" id="A0A1F5EBM8"/>
<dbReference type="EMBL" id="MEZX01000002">
    <property type="protein sequence ID" value="OGD64817.1"/>
    <property type="molecule type" value="Genomic_DNA"/>
</dbReference>
<evidence type="ECO:0000313" key="3">
    <source>
        <dbReference type="EMBL" id="OGD64817.1"/>
    </source>
</evidence>
<accession>A0A1F5EBM8</accession>
<dbReference type="PANTHER" id="PTHR20935:SF0">
    <property type="entry name" value="SERINE_THREONINE-PROTEIN PHOSPHATASE PGAM5, MITOCHONDRIAL"/>
    <property type="match status" value="1"/>
</dbReference>
<dbReference type="PANTHER" id="PTHR20935">
    <property type="entry name" value="PHOSPHOGLYCERATE MUTASE-RELATED"/>
    <property type="match status" value="1"/>
</dbReference>
<name>A0A1F5EBM8_9BACT</name>
<dbReference type="InterPro" id="IPR013078">
    <property type="entry name" value="His_Pase_superF_clade-1"/>
</dbReference>
<organism evidence="3 4">
    <name type="scientific">Candidatus Berkelbacteria bacterium RIFCSPLOWO2_01_FULL_50_28</name>
    <dbReference type="NCBI Taxonomy" id="1797471"/>
    <lineage>
        <taxon>Bacteria</taxon>
        <taxon>Candidatus Berkelbacteria</taxon>
    </lineage>
</organism>
<evidence type="ECO:0000313" key="4">
    <source>
        <dbReference type="Proteomes" id="UP000177481"/>
    </source>
</evidence>
<evidence type="ECO:0000256" key="1">
    <source>
        <dbReference type="ARBA" id="ARBA00022801"/>
    </source>
</evidence>
<dbReference type="Pfam" id="PF00300">
    <property type="entry name" value="His_Phos_1"/>
    <property type="match status" value="2"/>
</dbReference>
<dbReference type="STRING" id="1797471.A3A71_02105"/>